<dbReference type="EMBL" id="OR769223">
    <property type="protein sequence ID" value="WQJ53860.1"/>
    <property type="molecule type" value="Genomic_DNA"/>
</dbReference>
<evidence type="ECO:0000313" key="2">
    <source>
        <dbReference type="Proteomes" id="UP001358193"/>
    </source>
</evidence>
<sequence>MKTKDIENILKKVQEGEAVKNTAFIANTKLRREKIDFEYTGNELDEYEKCKKDPVYFIENYCYIVVNGESQKIKLTDCQKNFLSKSCKHILQDRRSYFTTTLALKNLYDMIFNNEHIGIVSKEDAADELIDKIKFTYQNLPYFLQKGVKHFNKNEIKLEDNSGVSKVTSSNYIGQSYNALYMLNNSNPKHNYVKKVYENIMPCVAATNGKIVTVDDNTEAKAKSLSNDCFIFSSSNN</sequence>
<evidence type="ECO:0000313" key="1">
    <source>
        <dbReference type="EMBL" id="WQJ53860.1"/>
    </source>
</evidence>
<dbReference type="InterPro" id="IPR027417">
    <property type="entry name" value="P-loop_NTPase"/>
</dbReference>
<accession>A0ABZ0Z6K8</accession>
<keyword evidence="2" id="KW-1185">Reference proteome</keyword>
<dbReference type="Proteomes" id="UP001358193">
    <property type="component" value="Segment"/>
</dbReference>
<name>A0ABZ0Z6K8_9CAUD</name>
<dbReference type="Gene3D" id="3.40.50.300">
    <property type="entry name" value="P-loop containing nucleotide triphosphate hydrolases"/>
    <property type="match status" value="1"/>
</dbReference>
<proteinExistence type="predicted"/>
<protein>
    <submittedName>
        <fullName evidence="1">Terminase large subunit</fullName>
    </submittedName>
</protein>
<reference evidence="1 2" key="1">
    <citation type="submission" date="2023-11" db="EMBL/GenBank/DDBJ databases">
        <authorList>
            <person name="Cook R."/>
            <person name="Crisci M."/>
            <person name="Pye H."/>
            <person name="Adriaenssens E."/>
            <person name="Santini J."/>
        </authorList>
    </citation>
    <scope>NUCLEOTIDE SEQUENCE [LARGE SCALE GENOMIC DNA]</scope>
    <source>
        <strain evidence="1">Lak_Megaphage_Sonny</strain>
    </source>
</reference>
<organism evidence="1 2">
    <name type="scientific">phage Lak_Megaphage_Sonny</name>
    <dbReference type="NCBI Taxonomy" id="3109229"/>
    <lineage>
        <taxon>Viruses</taxon>
        <taxon>Duplodnaviria</taxon>
        <taxon>Heunggongvirae</taxon>
        <taxon>Uroviricota</taxon>
        <taxon>Caudoviricetes</taxon>
        <taxon>Caudoviricetes code 15 clade</taxon>
    </lineage>
</organism>